<dbReference type="EMBL" id="BLAY01000036">
    <property type="protein sequence ID" value="GET37899.1"/>
    <property type="molecule type" value="Genomic_DNA"/>
</dbReference>
<keyword evidence="9" id="KW-1185">Reference proteome</keyword>
<comment type="similarity">
    <text evidence="1">Belongs to the HicA mRNA interferase family.</text>
</comment>
<dbReference type="Proteomes" id="UP001050975">
    <property type="component" value="Unassembled WGS sequence"/>
</dbReference>
<evidence type="ECO:0000313" key="9">
    <source>
        <dbReference type="Proteomes" id="UP001050975"/>
    </source>
</evidence>
<protein>
    <submittedName>
        <fullName evidence="8">YcfA family protein</fullName>
    </submittedName>
</protein>
<keyword evidence="2" id="KW-1277">Toxin-antitoxin system</keyword>
<gene>
    <name evidence="8" type="ORF">MiSe_26530</name>
</gene>
<dbReference type="GO" id="GO:0016787">
    <property type="term" value="F:hydrolase activity"/>
    <property type="evidence" value="ECO:0007669"/>
    <property type="project" value="UniProtKB-KW"/>
</dbReference>
<evidence type="ECO:0000256" key="3">
    <source>
        <dbReference type="ARBA" id="ARBA00022722"/>
    </source>
</evidence>
<sequence>MTKVPNLPYTQIIAALERDGWIVERQRGSHIRLEKALPDEVLKLTVPAHSSWHFKASSFFPSI</sequence>
<evidence type="ECO:0000256" key="7">
    <source>
        <dbReference type="ARBA" id="ARBA00023016"/>
    </source>
</evidence>
<keyword evidence="7" id="KW-0346">Stress response</keyword>
<evidence type="ECO:0000256" key="5">
    <source>
        <dbReference type="ARBA" id="ARBA00022801"/>
    </source>
</evidence>
<dbReference type="GO" id="GO:0004519">
    <property type="term" value="F:endonuclease activity"/>
    <property type="evidence" value="ECO:0007669"/>
    <property type="project" value="UniProtKB-KW"/>
</dbReference>
<keyword evidence="6" id="KW-0694">RNA-binding</keyword>
<comment type="caution">
    <text evidence="8">The sequence shown here is derived from an EMBL/GenBank/DDBJ whole genome shotgun (WGS) entry which is preliminary data.</text>
</comment>
<keyword evidence="3" id="KW-0540">Nuclease</keyword>
<dbReference type="SUPFAM" id="SSF54786">
    <property type="entry name" value="YcfA/nrd intein domain"/>
    <property type="match status" value="1"/>
</dbReference>
<evidence type="ECO:0000256" key="2">
    <source>
        <dbReference type="ARBA" id="ARBA00022649"/>
    </source>
</evidence>
<proteinExistence type="inferred from homology"/>
<dbReference type="Gene3D" id="3.30.920.30">
    <property type="entry name" value="Hypothetical protein"/>
    <property type="match status" value="1"/>
</dbReference>
<dbReference type="RefSeq" id="WP_226580162.1">
    <property type="nucleotide sequence ID" value="NZ_BLAY01000036.1"/>
</dbReference>
<evidence type="ECO:0000256" key="6">
    <source>
        <dbReference type="ARBA" id="ARBA00022884"/>
    </source>
</evidence>
<accession>A0AAV3WGZ3</accession>
<dbReference type="AlphaFoldDB" id="A0AAV3WGZ3"/>
<dbReference type="GO" id="GO:0003729">
    <property type="term" value="F:mRNA binding"/>
    <property type="evidence" value="ECO:0007669"/>
    <property type="project" value="InterPro"/>
</dbReference>
<dbReference type="InterPro" id="IPR012933">
    <property type="entry name" value="HicA_mRNA_interferase"/>
</dbReference>
<dbReference type="InterPro" id="IPR038570">
    <property type="entry name" value="HicA_sf"/>
</dbReference>
<evidence type="ECO:0000256" key="4">
    <source>
        <dbReference type="ARBA" id="ARBA00022759"/>
    </source>
</evidence>
<evidence type="ECO:0000313" key="8">
    <source>
        <dbReference type="EMBL" id="GET37899.1"/>
    </source>
</evidence>
<evidence type="ECO:0000256" key="1">
    <source>
        <dbReference type="ARBA" id="ARBA00006620"/>
    </source>
</evidence>
<name>A0AAV3WGZ3_9CYAN</name>
<dbReference type="Pfam" id="PF07927">
    <property type="entry name" value="HicA_toxin"/>
    <property type="match status" value="1"/>
</dbReference>
<keyword evidence="5" id="KW-0378">Hydrolase</keyword>
<reference evidence="8" key="1">
    <citation type="submission" date="2019-10" db="EMBL/GenBank/DDBJ databases">
        <title>Draft genome sequece of Microseira wollei NIES-4236.</title>
        <authorList>
            <person name="Yamaguchi H."/>
            <person name="Suzuki S."/>
            <person name="Kawachi M."/>
        </authorList>
    </citation>
    <scope>NUCLEOTIDE SEQUENCE</scope>
    <source>
        <strain evidence="8">NIES-4236</strain>
    </source>
</reference>
<keyword evidence="4" id="KW-0255">Endonuclease</keyword>
<organism evidence="8 9">
    <name type="scientific">Microseira wollei NIES-4236</name>
    <dbReference type="NCBI Taxonomy" id="2530354"/>
    <lineage>
        <taxon>Bacteria</taxon>
        <taxon>Bacillati</taxon>
        <taxon>Cyanobacteriota</taxon>
        <taxon>Cyanophyceae</taxon>
        <taxon>Oscillatoriophycideae</taxon>
        <taxon>Aerosakkonematales</taxon>
        <taxon>Aerosakkonemataceae</taxon>
        <taxon>Microseira</taxon>
    </lineage>
</organism>